<dbReference type="SMART" id="SM00382">
    <property type="entry name" value="AAA"/>
    <property type="match status" value="1"/>
</dbReference>
<keyword evidence="3" id="KW-0131">Cell cycle</keyword>
<dbReference type="AlphaFoldDB" id="A0A249P9L4"/>
<evidence type="ECO:0000313" key="3">
    <source>
        <dbReference type="EMBL" id="ASY62556.1"/>
    </source>
</evidence>
<dbReference type="SUPFAM" id="SSF140990">
    <property type="entry name" value="FtsH protease domain-like"/>
    <property type="match status" value="1"/>
</dbReference>
<dbReference type="SUPFAM" id="SSF52540">
    <property type="entry name" value="P-loop containing nucleoside triphosphate hydrolases"/>
    <property type="match status" value="1"/>
</dbReference>
<dbReference type="Pfam" id="PF00004">
    <property type="entry name" value="AAA"/>
    <property type="match status" value="1"/>
</dbReference>
<dbReference type="OrthoDB" id="9809379at2"/>
<dbReference type="PANTHER" id="PTHR23076:SF97">
    <property type="entry name" value="ATP-DEPENDENT ZINC METALLOPROTEASE YME1L1"/>
    <property type="match status" value="1"/>
</dbReference>
<dbReference type="InterPro" id="IPR003960">
    <property type="entry name" value="ATPase_AAA_CS"/>
</dbReference>
<proteinExistence type="inferred from homology"/>
<dbReference type="GO" id="GO:0016887">
    <property type="term" value="F:ATP hydrolysis activity"/>
    <property type="evidence" value="ECO:0007669"/>
    <property type="project" value="InterPro"/>
</dbReference>
<evidence type="ECO:0000259" key="2">
    <source>
        <dbReference type="SMART" id="SM00382"/>
    </source>
</evidence>
<dbReference type="eggNOG" id="COG0465">
    <property type="taxonomic scope" value="Bacteria"/>
</dbReference>
<dbReference type="Gene3D" id="3.40.50.300">
    <property type="entry name" value="P-loop containing nucleotide triphosphate hydrolases"/>
    <property type="match status" value="1"/>
</dbReference>
<dbReference type="InterPro" id="IPR003593">
    <property type="entry name" value="AAA+_ATPase"/>
</dbReference>
<dbReference type="Gene3D" id="1.20.58.760">
    <property type="entry name" value="Peptidase M41"/>
    <property type="match status" value="1"/>
</dbReference>
<dbReference type="PANTHER" id="PTHR23076">
    <property type="entry name" value="METALLOPROTEASE M41 FTSH"/>
    <property type="match status" value="1"/>
</dbReference>
<dbReference type="Pfam" id="PF01434">
    <property type="entry name" value="Peptidase_M41"/>
    <property type="match status" value="1"/>
</dbReference>
<protein>
    <submittedName>
        <fullName evidence="3">Cell division protein FtsH</fullName>
    </submittedName>
</protein>
<dbReference type="CDD" id="cd19481">
    <property type="entry name" value="RecA-like_protease"/>
    <property type="match status" value="1"/>
</dbReference>
<organism evidence="3 4">
    <name type="scientific">Sinorhizobium sojae CCBAU 05684</name>
    <dbReference type="NCBI Taxonomy" id="716928"/>
    <lineage>
        <taxon>Bacteria</taxon>
        <taxon>Pseudomonadati</taxon>
        <taxon>Pseudomonadota</taxon>
        <taxon>Alphaproteobacteria</taxon>
        <taxon>Hyphomicrobiales</taxon>
        <taxon>Rhizobiaceae</taxon>
        <taxon>Sinorhizobium/Ensifer group</taxon>
        <taxon>Sinorhizobium</taxon>
    </lineage>
</organism>
<evidence type="ECO:0000256" key="1">
    <source>
        <dbReference type="RuleBase" id="RU003651"/>
    </source>
</evidence>
<dbReference type="InterPro" id="IPR003959">
    <property type="entry name" value="ATPase_AAA_core"/>
</dbReference>
<dbReference type="GO" id="GO:0030163">
    <property type="term" value="P:protein catabolic process"/>
    <property type="evidence" value="ECO:0007669"/>
    <property type="project" value="TreeGrafter"/>
</dbReference>
<evidence type="ECO:0000313" key="4">
    <source>
        <dbReference type="Proteomes" id="UP000217211"/>
    </source>
</evidence>
<dbReference type="RefSeq" id="WP_050980227.1">
    <property type="nucleotide sequence ID" value="NZ_AJQT01000122.1"/>
</dbReference>
<reference evidence="3 4" key="1">
    <citation type="submission" date="2017-08" db="EMBL/GenBank/DDBJ databases">
        <title>Multipartite genome sequences of Sinorhizobium species nodulating soybeans.</title>
        <authorList>
            <person name="Tian C.F."/>
        </authorList>
    </citation>
    <scope>NUCLEOTIDE SEQUENCE [LARGE SCALE GENOMIC DNA]</scope>
    <source>
        <strain evidence="3 4">CCBAU 05684</strain>
    </source>
</reference>
<dbReference type="Proteomes" id="UP000217211">
    <property type="component" value="Chromosome"/>
</dbReference>
<dbReference type="GO" id="GO:0004176">
    <property type="term" value="F:ATP-dependent peptidase activity"/>
    <property type="evidence" value="ECO:0007669"/>
    <property type="project" value="InterPro"/>
</dbReference>
<feature type="domain" description="AAA+ ATPase" evidence="2">
    <location>
        <begin position="227"/>
        <end position="365"/>
    </location>
</feature>
<dbReference type="GO" id="GO:0006508">
    <property type="term" value="P:proteolysis"/>
    <property type="evidence" value="ECO:0007669"/>
    <property type="project" value="InterPro"/>
</dbReference>
<accession>A0A249P9L4</accession>
<gene>
    <name evidence="3" type="ORF">SJ05684_c11000</name>
</gene>
<keyword evidence="3" id="KW-0132">Cell division</keyword>
<dbReference type="GO" id="GO:0004222">
    <property type="term" value="F:metalloendopeptidase activity"/>
    <property type="evidence" value="ECO:0007669"/>
    <property type="project" value="InterPro"/>
</dbReference>
<keyword evidence="1" id="KW-0067">ATP-binding</keyword>
<name>A0A249P9L4_9HYPH</name>
<comment type="similarity">
    <text evidence="1">Belongs to the AAA ATPase family.</text>
</comment>
<dbReference type="InterPro" id="IPR027417">
    <property type="entry name" value="P-loop_NTPase"/>
</dbReference>
<dbReference type="PROSITE" id="PS00674">
    <property type="entry name" value="AAA"/>
    <property type="match status" value="1"/>
</dbReference>
<dbReference type="InterPro" id="IPR037219">
    <property type="entry name" value="Peptidase_M41-like"/>
</dbReference>
<dbReference type="GO" id="GO:0051301">
    <property type="term" value="P:cell division"/>
    <property type="evidence" value="ECO:0007669"/>
    <property type="project" value="UniProtKB-KW"/>
</dbReference>
<dbReference type="GO" id="GO:0005886">
    <property type="term" value="C:plasma membrane"/>
    <property type="evidence" value="ECO:0007669"/>
    <property type="project" value="TreeGrafter"/>
</dbReference>
<dbReference type="STRING" id="716928.GCA_000261485_05208"/>
<keyword evidence="1" id="KW-0547">Nucleotide-binding</keyword>
<sequence>MRFEIDRALARKQSGDPGIFLASCTLVRALRAAGLFRSGATGFVIFVVPRGYRTQEYEAAALSLLGPERGDWLDQQVKVQFANPPRKKGVPQKRVSVFDLTGLEVLIARDIGELPKDVRFAATAVMLVERPTPGHINAVRRLSGRTPFSREVATLLAEKPQNALLAAVLQPNMAEGRIGEVNDLNRCETGAPSLFELPGYEELKPWARRLSSDLARWRSGELPWRLVNRGALISGPPGTGKSLFASALANALGVKLISTTIGSWQSEGHLDDTLAAMRKSFSDADDGEGSVLFIDEFDSIGRRSARPTHRNDHYWQVVLNDFLYLLSNLGDGVVVIGATNLPEWIDPAILRAGRLENQFELALPDHKSRAGILKHHAGDAISLDSLSDIAENLDGASGADLEKLVRDAREAARSEDRELELRDLINRLPEKMRYTAEQQLRLAVHEAGHALVSLALGYATSVTIEIKDSFDPTATEFLGGLASYTLVPDHFPTETSLRNRIAVSYAGMAAEAAVYGDRSVGSGGTVGSDVERATSIARRMVGSFGLGKTPIFLGTPKDLGNGPLPERLEAEVAQMLSEEWERVLAMLTEGQKRILDLAAEVVTNRSVRIERDGIAEAA</sequence>
<dbReference type="KEGG" id="esj:SJ05684_c11000"/>
<dbReference type="Gene3D" id="1.10.8.60">
    <property type="match status" value="1"/>
</dbReference>
<dbReference type="InterPro" id="IPR000642">
    <property type="entry name" value="Peptidase_M41"/>
</dbReference>
<dbReference type="EMBL" id="CP023067">
    <property type="protein sequence ID" value="ASY62556.1"/>
    <property type="molecule type" value="Genomic_DNA"/>
</dbReference>
<keyword evidence="4" id="KW-1185">Reference proteome</keyword>
<dbReference type="GO" id="GO:0005524">
    <property type="term" value="F:ATP binding"/>
    <property type="evidence" value="ECO:0007669"/>
    <property type="project" value="UniProtKB-KW"/>
</dbReference>